<organism evidence="1 2">
    <name type="scientific">Gossypium laxum</name>
    <dbReference type="NCBI Taxonomy" id="34288"/>
    <lineage>
        <taxon>Eukaryota</taxon>
        <taxon>Viridiplantae</taxon>
        <taxon>Streptophyta</taxon>
        <taxon>Embryophyta</taxon>
        <taxon>Tracheophyta</taxon>
        <taxon>Spermatophyta</taxon>
        <taxon>Magnoliopsida</taxon>
        <taxon>eudicotyledons</taxon>
        <taxon>Gunneridae</taxon>
        <taxon>Pentapetalae</taxon>
        <taxon>rosids</taxon>
        <taxon>malvids</taxon>
        <taxon>Malvales</taxon>
        <taxon>Malvaceae</taxon>
        <taxon>Malvoideae</taxon>
        <taxon>Gossypium</taxon>
    </lineage>
</organism>
<dbReference type="EMBL" id="JABEZV010000009">
    <property type="protein sequence ID" value="MBA0721887.1"/>
    <property type="molecule type" value="Genomic_DNA"/>
</dbReference>
<comment type="caution">
    <text evidence="1">The sequence shown here is derived from an EMBL/GenBank/DDBJ whole genome shotgun (WGS) entry which is preliminary data.</text>
</comment>
<accession>A0A7J9ACW5</accession>
<name>A0A7J9ACW5_9ROSI</name>
<evidence type="ECO:0000313" key="1">
    <source>
        <dbReference type="EMBL" id="MBA0721887.1"/>
    </source>
</evidence>
<dbReference type="AlphaFoldDB" id="A0A7J9ACW5"/>
<evidence type="ECO:0000313" key="2">
    <source>
        <dbReference type="Proteomes" id="UP000593574"/>
    </source>
</evidence>
<sequence>MEFQGLYDWHNWCFHCRTDYKQGNTSDNWGRCRQRSRHSSV</sequence>
<dbReference type="Proteomes" id="UP000593574">
    <property type="component" value="Unassembled WGS sequence"/>
</dbReference>
<keyword evidence="2" id="KW-1185">Reference proteome</keyword>
<feature type="non-terminal residue" evidence="1">
    <location>
        <position position="41"/>
    </location>
</feature>
<gene>
    <name evidence="1" type="ORF">Golax_009388</name>
</gene>
<proteinExistence type="predicted"/>
<protein>
    <submittedName>
        <fullName evidence="1">Uncharacterized protein</fullName>
    </submittedName>
</protein>
<reference evidence="1 2" key="1">
    <citation type="journal article" date="2019" name="Genome Biol. Evol.">
        <title>Insights into the evolution of the New World diploid cottons (Gossypium, subgenus Houzingenia) based on genome sequencing.</title>
        <authorList>
            <person name="Grover C.E."/>
            <person name="Arick M.A. 2nd"/>
            <person name="Thrash A."/>
            <person name="Conover J.L."/>
            <person name="Sanders W.S."/>
            <person name="Peterson D.G."/>
            <person name="Frelichowski J.E."/>
            <person name="Scheffler J.A."/>
            <person name="Scheffler B.E."/>
            <person name="Wendel J.F."/>
        </authorList>
    </citation>
    <scope>NUCLEOTIDE SEQUENCE [LARGE SCALE GENOMIC DNA]</scope>
    <source>
        <strain evidence="1">4</strain>
        <tissue evidence="1">Leaf</tissue>
    </source>
</reference>